<feature type="domain" description="CRESS-DNA virus Rep endonuclease" evidence="13">
    <location>
        <begin position="5"/>
        <end position="113"/>
    </location>
</feature>
<evidence type="ECO:0000256" key="11">
    <source>
        <dbReference type="ARBA" id="ARBA00023124"/>
    </source>
</evidence>
<name>A0A0A7CL76_9VIRU</name>
<dbReference type="KEGG" id="vg:22835547"/>
<keyword evidence="7" id="KW-0479">Metal-binding</keyword>
<evidence type="ECO:0000256" key="12">
    <source>
        <dbReference type="ARBA" id="ARBA00023125"/>
    </source>
</evidence>
<dbReference type="SUPFAM" id="SSF55464">
    <property type="entry name" value="Origin of replication-binding domain, RBD-like"/>
    <property type="match status" value="1"/>
</dbReference>
<dbReference type="GO" id="GO:0016779">
    <property type="term" value="F:nucleotidyltransferase activity"/>
    <property type="evidence" value="ECO:0007669"/>
    <property type="project" value="UniProtKB-KW"/>
</dbReference>
<reference evidence="14 15" key="1">
    <citation type="journal article" date="2015" name="Infect. Genet. Evol.">
        <title>Characterisation of a diverse range of circular replication-associated protein encoding DNA viruses recovered from a sewage treatment oxidation pond.</title>
        <authorList>
            <person name="Kraberger S."/>
            <person name="Arguello-Astorga G.R."/>
            <person name="Greenfield L.G."/>
            <person name="Galilee C."/>
            <person name="Law D."/>
            <person name="Martin D.P."/>
            <person name="Varsani A."/>
        </authorList>
    </citation>
    <scope>NUCLEOTIDE SEQUENCE [LARGE SCALE GENOMIC DNA]</scope>
    <source>
        <strain evidence="14">BS4117</strain>
    </source>
</reference>
<dbReference type="PROSITE" id="PS52020">
    <property type="entry name" value="CRESS_DNA_REP"/>
    <property type="match status" value="1"/>
</dbReference>
<keyword evidence="9" id="KW-0255">Endonuclease</keyword>
<evidence type="ECO:0000313" key="15">
    <source>
        <dbReference type="Proteomes" id="UP000203475"/>
    </source>
</evidence>
<dbReference type="RefSeq" id="YP_009115523.1">
    <property type="nucleotide sequence ID" value="NC_026166.1"/>
</dbReference>
<keyword evidence="10" id="KW-0378">Hydrolase</keyword>
<keyword evidence="6" id="KW-0540">Nuclease</keyword>
<organism evidence="14 15">
    <name type="scientific">Sewage derived gemycircularvirus 2</name>
    <dbReference type="NCBI Taxonomy" id="1985408"/>
    <lineage>
        <taxon>Viruses</taxon>
        <taxon>Monodnaviria</taxon>
        <taxon>Shotokuvirae</taxon>
        <taxon>Cressdnaviricota</taxon>
        <taxon>Repensiviricetes</taxon>
        <taxon>Geplafuvirales</taxon>
        <taxon>Genomoviridae</taxon>
        <taxon>Gemycircularvirus</taxon>
        <taxon>Gemycircularvirus sewopo2</taxon>
    </lineage>
</organism>
<evidence type="ECO:0000256" key="3">
    <source>
        <dbReference type="ARBA" id="ARBA00022679"/>
    </source>
</evidence>
<dbReference type="GO" id="GO:0000166">
    <property type="term" value="F:nucleotide binding"/>
    <property type="evidence" value="ECO:0007669"/>
    <property type="project" value="UniProtKB-KW"/>
</dbReference>
<evidence type="ECO:0000256" key="8">
    <source>
        <dbReference type="ARBA" id="ARBA00022741"/>
    </source>
</evidence>
<dbReference type="Gene3D" id="3.40.1310.20">
    <property type="match status" value="1"/>
</dbReference>
<dbReference type="GO" id="GO:0046872">
    <property type="term" value="F:metal ion binding"/>
    <property type="evidence" value="ECO:0007669"/>
    <property type="project" value="UniProtKB-KW"/>
</dbReference>
<evidence type="ECO:0000256" key="6">
    <source>
        <dbReference type="ARBA" id="ARBA00022722"/>
    </source>
</evidence>
<keyword evidence="11" id="KW-0190">Covalent protein-DNA linkage</keyword>
<evidence type="ECO:0000256" key="9">
    <source>
        <dbReference type="ARBA" id="ARBA00022759"/>
    </source>
</evidence>
<dbReference type="GO" id="GO:0003677">
    <property type="term" value="F:DNA binding"/>
    <property type="evidence" value="ECO:0007669"/>
    <property type="project" value="UniProtKB-KW"/>
</dbReference>
<evidence type="ECO:0000256" key="7">
    <source>
        <dbReference type="ARBA" id="ARBA00022723"/>
    </source>
</evidence>
<evidence type="ECO:0000256" key="4">
    <source>
        <dbReference type="ARBA" id="ARBA00022695"/>
    </source>
</evidence>
<keyword evidence="12" id="KW-0238">DNA-binding</keyword>
<evidence type="ECO:0000313" key="14">
    <source>
        <dbReference type="EMBL" id="AIF34846.1"/>
    </source>
</evidence>
<keyword evidence="15" id="KW-1185">Reference proteome</keyword>
<evidence type="ECO:0000256" key="1">
    <source>
        <dbReference type="ARBA" id="ARBA00004147"/>
    </source>
</evidence>
<evidence type="ECO:0000256" key="2">
    <source>
        <dbReference type="ARBA" id="ARBA00022562"/>
    </source>
</evidence>
<dbReference type="GO" id="GO:0042025">
    <property type="term" value="C:host cell nucleus"/>
    <property type="evidence" value="ECO:0007669"/>
    <property type="project" value="UniProtKB-SubCell"/>
</dbReference>
<keyword evidence="8" id="KW-0547">Nucleotide-binding</keyword>
<dbReference type="GO" id="GO:0006260">
    <property type="term" value="P:DNA replication"/>
    <property type="evidence" value="ECO:0007669"/>
    <property type="project" value="UniProtKB-KW"/>
</dbReference>
<dbReference type="GO" id="GO:0004519">
    <property type="term" value="F:endonuclease activity"/>
    <property type="evidence" value="ECO:0007669"/>
    <property type="project" value="UniProtKB-KW"/>
</dbReference>
<accession>A0A0A7CL76</accession>
<comment type="subcellular location">
    <subcellularLocation>
        <location evidence="1">Host nucleus</location>
    </subcellularLocation>
</comment>
<dbReference type="OrthoDB" id="9195at10239"/>
<evidence type="ECO:0000259" key="13">
    <source>
        <dbReference type="PROSITE" id="PS52020"/>
    </source>
</evidence>
<keyword evidence="5" id="KW-0235">DNA replication</keyword>
<evidence type="ECO:0000256" key="10">
    <source>
        <dbReference type="ARBA" id="ARBA00022801"/>
    </source>
</evidence>
<sequence length="336" mass="37276">MPTLAFNSRYVLLTYAQCGELSGWDVMERISSLGGECIVGREHHEDGGLHLHVFCDFGRKLRSRKADLFDVDGHHPNVTPSRGTPELGYDYAIKDGDVVCGGLGRPVMDRGSGNGATHEKWAEITSASDRDEFWELVHRLDPKSAACSFSQLQKYADWKFRVVEPAYENPTGISFIGGSSDGRSDWLGQSGIGGDEPLIGELAFSSGGVPWKGTPTPPPSGRLAFWKCCLGAHIYCVGLVSGDECMKAGDVDYAVFDDIRGGMKFFPSFKEWLGAQAWITVKRLYREPKLIKWGKPSIWLANTDPRTDMSHEDVQWMEDNCIFVEVNDPIFHANSM</sequence>
<keyword evidence="4" id="KW-0548">Nucleotidyltransferase</keyword>
<dbReference type="Proteomes" id="UP000203475">
    <property type="component" value="Segment"/>
</dbReference>
<keyword evidence="2" id="KW-1048">Host nucleus</keyword>
<dbReference type="Pfam" id="PF00799">
    <property type="entry name" value="Gemini_AL1"/>
    <property type="match status" value="1"/>
</dbReference>
<dbReference type="EMBL" id="KJ547641">
    <property type="protein sequence ID" value="AIF34846.1"/>
    <property type="molecule type" value="Genomic_DNA"/>
</dbReference>
<proteinExistence type="predicted"/>
<protein>
    <submittedName>
        <fullName evidence="14">Replication-associated protein</fullName>
    </submittedName>
</protein>
<dbReference type="GeneID" id="22835547"/>
<dbReference type="InterPro" id="IPR049912">
    <property type="entry name" value="CRESS_DNA_REP"/>
</dbReference>
<dbReference type="GO" id="GO:0016787">
    <property type="term" value="F:hydrolase activity"/>
    <property type="evidence" value="ECO:0007669"/>
    <property type="project" value="UniProtKB-KW"/>
</dbReference>
<keyword evidence="3" id="KW-0808">Transferase</keyword>
<evidence type="ECO:0000256" key="5">
    <source>
        <dbReference type="ARBA" id="ARBA00022705"/>
    </source>
</evidence>